<comment type="caution">
    <text evidence="2">The sequence shown here is derived from an EMBL/GenBank/DDBJ whole genome shotgun (WGS) entry which is preliminary data.</text>
</comment>
<keyword evidence="1" id="KW-0472">Membrane</keyword>
<name>A0A5N1IM16_9BACT</name>
<feature type="transmembrane region" description="Helical" evidence="1">
    <location>
        <begin position="80"/>
        <end position="98"/>
    </location>
</feature>
<dbReference type="EMBL" id="VTWT01000011">
    <property type="protein sequence ID" value="KAA9325694.1"/>
    <property type="molecule type" value="Genomic_DNA"/>
</dbReference>
<reference evidence="2 3" key="1">
    <citation type="submission" date="2019-09" db="EMBL/GenBank/DDBJ databases">
        <title>Genome sequence of Adhaeribacter sp. M2.</title>
        <authorList>
            <person name="Srinivasan S."/>
        </authorList>
    </citation>
    <scope>NUCLEOTIDE SEQUENCE [LARGE SCALE GENOMIC DNA]</scope>
    <source>
        <strain evidence="2 3">M2</strain>
    </source>
</reference>
<evidence type="ECO:0000313" key="3">
    <source>
        <dbReference type="Proteomes" id="UP000326570"/>
    </source>
</evidence>
<evidence type="ECO:0000313" key="2">
    <source>
        <dbReference type="EMBL" id="KAA9325694.1"/>
    </source>
</evidence>
<accession>A0A5N1IM16</accession>
<dbReference type="Proteomes" id="UP000326570">
    <property type="component" value="Unassembled WGS sequence"/>
</dbReference>
<keyword evidence="1" id="KW-0812">Transmembrane</keyword>
<evidence type="ECO:0000256" key="1">
    <source>
        <dbReference type="SAM" id="Phobius"/>
    </source>
</evidence>
<sequence length="201" mass="22604">MSNVSKVLMLLAALSLSLLFFFPMWKIYLEAPQYPEGLEMHIWVNKLGGNTEYTLQNFNILNHYIGMEKINADSFAELKYMPYIVYFLIGSGIIVAFLNKRSLALTWLIMLIVGGAAGLLDFYLWLVKFGTNLDPKAPIKVPGMTYIPPFLGEKQLLNFKALSLPDIGGLAIGLAILLAAIAVYIEFIYRKKRYANKLQAA</sequence>
<protein>
    <recommendedName>
        <fullName evidence="4">Copper chaperone NosL</fullName>
    </recommendedName>
</protein>
<dbReference type="AlphaFoldDB" id="A0A5N1IM16"/>
<feature type="transmembrane region" description="Helical" evidence="1">
    <location>
        <begin position="105"/>
        <end position="126"/>
    </location>
</feature>
<keyword evidence="3" id="KW-1185">Reference proteome</keyword>
<organism evidence="2 3">
    <name type="scientific">Adhaeribacter soli</name>
    <dbReference type="NCBI Taxonomy" id="2607655"/>
    <lineage>
        <taxon>Bacteria</taxon>
        <taxon>Pseudomonadati</taxon>
        <taxon>Bacteroidota</taxon>
        <taxon>Cytophagia</taxon>
        <taxon>Cytophagales</taxon>
        <taxon>Hymenobacteraceae</taxon>
        <taxon>Adhaeribacter</taxon>
    </lineage>
</organism>
<feature type="transmembrane region" description="Helical" evidence="1">
    <location>
        <begin position="167"/>
        <end position="189"/>
    </location>
</feature>
<gene>
    <name evidence="2" type="ORF">F0P94_17320</name>
</gene>
<keyword evidence="1" id="KW-1133">Transmembrane helix</keyword>
<dbReference type="RefSeq" id="WP_150905396.1">
    <property type="nucleotide sequence ID" value="NZ_VTWT01000011.1"/>
</dbReference>
<evidence type="ECO:0008006" key="4">
    <source>
        <dbReference type="Google" id="ProtNLM"/>
    </source>
</evidence>
<proteinExistence type="predicted"/>